<feature type="compositionally biased region" description="Low complexity" evidence="1">
    <location>
        <begin position="567"/>
        <end position="587"/>
    </location>
</feature>
<keyword evidence="2" id="KW-1133">Transmembrane helix</keyword>
<feature type="transmembrane region" description="Helical" evidence="2">
    <location>
        <begin position="252"/>
        <end position="273"/>
    </location>
</feature>
<gene>
    <name evidence="3" type="ORF">QP177_05395</name>
</gene>
<organism evidence="3 4">
    <name type="scientific">Gardnerella vaginalis</name>
    <dbReference type="NCBI Taxonomy" id="2702"/>
    <lineage>
        <taxon>Bacteria</taxon>
        <taxon>Bacillati</taxon>
        <taxon>Actinomycetota</taxon>
        <taxon>Actinomycetes</taxon>
        <taxon>Bifidobacteriales</taxon>
        <taxon>Bifidobacteriaceae</taxon>
        <taxon>Gardnerella</taxon>
    </lineage>
</organism>
<evidence type="ECO:0000313" key="4">
    <source>
        <dbReference type="Proteomes" id="UP001240561"/>
    </source>
</evidence>
<dbReference type="EMBL" id="JASOGJ010000008">
    <property type="protein sequence ID" value="MDK6695992.1"/>
    <property type="molecule type" value="Genomic_DNA"/>
</dbReference>
<protein>
    <submittedName>
        <fullName evidence="3">Uncharacterized protein</fullName>
    </submittedName>
</protein>
<sequence>MQRPTKRAKFMRGIVAPIFGLLAVLSIVLGVLNATVWKPNSIVSAHTNVYGSRYIVTDPGVLNLVDYRVKISVAALNTRKPICVAVGLAKDVRGWTRGYSVQRITGLQDWENLSTVPMKADDSAKSDVNNKNSVDSANNSDSKASKDVDFKDSDLWTNATCQMGLAKLFVNAEDFEQSENIVPGDLSSGNAVNQANQANQENSQSNHQKVSSALRAKISRRVLIIDLGKNSPEAFVEFRWRRHNLPDFATPLYFVGALFALLCVLSASVFAMAPHRRRNKRLVASRSGLITVESVSRDEEVKFSDAFAGTMASIFGSFAKDKKSRHKGSSASHARHGSHSKTRVAKSQATVDLSVNVKSGLNSSPTPSLDETAVISKEDLQSYFARFASESFSDVSKNNSDSSTVLEVSDVSSDKSSYDSFKDEDAIRDSKDSLNDDSNKKQSSKEYSGNSSNNNSRKSSHSNRGNRNSRYGRRNRDSHDNQDGRSSSRDVENRKYRDNRSKSAEACDSSNEKSNNRSKSRNQGNNRDLSNHRDQRKNSQNNQHSQRGQKYGKNRRSNELDNRNRNSGENNANNRNAGGNTNSNYNQNRKRKNNARGNEQK</sequence>
<feature type="region of interest" description="Disordered" evidence="1">
    <location>
        <begin position="394"/>
        <end position="601"/>
    </location>
</feature>
<feature type="compositionally biased region" description="Low complexity" evidence="1">
    <location>
        <begin position="448"/>
        <end position="469"/>
    </location>
</feature>
<comment type="caution">
    <text evidence="3">The sequence shown here is derived from an EMBL/GenBank/DDBJ whole genome shotgun (WGS) entry which is preliminary data.</text>
</comment>
<dbReference type="Proteomes" id="UP001240561">
    <property type="component" value="Unassembled WGS sequence"/>
</dbReference>
<feature type="region of interest" description="Disordered" evidence="1">
    <location>
        <begin position="323"/>
        <end position="348"/>
    </location>
</feature>
<proteinExistence type="predicted"/>
<feature type="compositionally biased region" description="Low complexity" evidence="1">
    <location>
        <begin position="187"/>
        <end position="206"/>
    </location>
</feature>
<feature type="compositionally biased region" description="Basic residues" evidence="1">
    <location>
        <begin position="323"/>
        <end position="344"/>
    </location>
</feature>
<feature type="compositionally biased region" description="Basic and acidic residues" evidence="1">
    <location>
        <begin position="474"/>
        <end position="515"/>
    </location>
</feature>
<feature type="compositionally biased region" description="Basic and acidic residues" evidence="1">
    <location>
        <begin position="412"/>
        <end position="444"/>
    </location>
</feature>
<feature type="compositionally biased region" description="Polar residues" evidence="1">
    <location>
        <begin position="394"/>
        <end position="406"/>
    </location>
</feature>
<evidence type="ECO:0000256" key="2">
    <source>
        <dbReference type="SAM" id="Phobius"/>
    </source>
</evidence>
<name>A0ABD4ZB48_GARVA</name>
<reference evidence="3 4" key="1">
    <citation type="submission" date="2023-05" db="EMBL/GenBank/DDBJ databases">
        <title>Cataloging the Phylogenetic Diversity of Human Bladder Bacteria.</title>
        <authorList>
            <person name="Du J."/>
        </authorList>
    </citation>
    <scope>NUCLEOTIDE SEQUENCE [LARGE SCALE GENOMIC DNA]</scope>
    <source>
        <strain evidence="3 4">UMB9230</strain>
    </source>
</reference>
<dbReference type="AlphaFoldDB" id="A0ABD4ZB48"/>
<evidence type="ECO:0000313" key="3">
    <source>
        <dbReference type="EMBL" id="MDK6695992.1"/>
    </source>
</evidence>
<feature type="region of interest" description="Disordered" evidence="1">
    <location>
        <begin position="186"/>
        <end position="211"/>
    </location>
</feature>
<evidence type="ECO:0000256" key="1">
    <source>
        <dbReference type="SAM" id="MobiDB-lite"/>
    </source>
</evidence>
<feature type="compositionally biased region" description="Polar residues" evidence="1">
    <location>
        <begin position="126"/>
        <end position="142"/>
    </location>
</feature>
<keyword evidence="2" id="KW-0812">Transmembrane</keyword>
<feature type="compositionally biased region" description="Basic and acidic residues" evidence="1">
    <location>
        <begin position="556"/>
        <end position="566"/>
    </location>
</feature>
<accession>A0ABD4ZB48</accession>
<feature type="compositionally biased region" description="Polar residues" evidence="1">
    <location>
        <begin position="538"/>
        <end position="548"/>
    </location>
</feature>
<feature type="region of interest" description="Disordered" evidence="1">
    <location>
        <begin position="120"/>
        <end position="147"/>
    </location>
</feature>
<keyword evidence="2" id="KW-0472">Membrane</keyword>
<dbReference type="RefSeq" id="WP_050541811.1">
    <property type="nucleotide sequence ID" value="NZ_JABUHI010000001.1"/>
</dbReference>